<dbReference type="InterPro" id="IPR004088">
    <property type="entry name" value="KH_dom_type_1"/>
</dbReference>
<evidence type="ECO:0000256" key="2">
    <source>
        <dbReference type="PROSITE-ProRule" id="PRU00117"/>
    </source>
</evidence>
<dbReference type="GO" id="GO:0003723">
    <property type="term" value="F:RNA binding"/>
    <property type="evidence" value="ECO:0007669"/>
    <property type="project" value="UniProtKB-UniRule"/>
</dbReference>
<feature type="domain" description="K Homology" evidence="4">
    <location>
        <begin position="72"/>
        <end position="145"/>
    </location>
</feature>
<dbReference type="Pfam" id="PF00013">
    <property type="entry name" value="KH_1"/>
    <property type="match status" value="3"/>
</dbReference>
<name>A0A176WRQ4_MARPO</name>
<dbReference type="Proteomes" id="UP000077202">
    <property type="component" value="Unassembled WGS sequence"/>
</dbReference>
<proteinExistence type="predicted"/>
<dbReference type="CDD" id="cd22459">
    <property type="entry name" value="KH-I_PEPPER_rpt1_like"/>
    <property type="match status" value="1"/>
</dbReference>
<evidence type="ECO:0000313" key="6">
    <source>
        <dbReference type="Proteomes" id="UP000077202"/>
    </source>
</evidence>
<evidence type="ECO:0000259" key="4">
    <source>
        <dbReference type="SMART" id="SM00322"/>
    </source>
</evidence>
<feature type="domain" description="K Homology" evidence="4">
    <location>
        <begin position="167"/>
        <end position="242"/>
    </location>
</feature>
<keyword evidence="6" id="KW-1185">Reference proteome</keyword>
<dbReference type="Gene3D" id="3.30.1370.10">
    <property type="entry name" value="K Homology domain, type 1"/>
    <property type="match status" value="1"/>
</dbReference>
<dbReference type="CDD" id="cd22460">
    <property type="entry name" value="KH-I_PEPPER_rpt2_like"/>
    <property type="match status" value="1"/>
</dbReference>
<keyword evidence="2" id="KW-0694">RNA-binding</keyword>
<sequence length="480" mass="50845">MFTPDFLAYQTDKYLGLKMAAVTVASHSEQPESPGLSRVTPDHRTPTAATQKRGRDDDAGSGGEKKWAGWPGDNVFRLVVPVQKVGGIIGRKGEFVKKMCEETRARIKILEGVPGTSERIVLVSAREDPDLAVSPAMDGLLRVHRRVVEGSDPEGEDGHSEPRAGGGTIASRLLVAATQAGSLIGRQGATIKSIQDASGATVRVLPPEELPLCALSDDRVVEIQGEARNVHRAMELVVSHLRKFLVDRSVLALFELNRAVTANQSQQQPSAGSWAGHSPANALPSNAGGPGPMGNSSHYGGASVPNDNLNYYQSPPEIHHHDTHHHHHGVSLYGRDPSIGSLTSSVSAPPPAPVITQMTQHMQIPLSYADAIIGAAGANISYMRRNSGATITIQETRGVPGEMTVEIHGSAAQVQTAQQLIQNFMAGATGAPASTYNSVDTSYSSYANQNSLYSSAPSNSGHATTAAFTTHFNSNTYGGY</sequence>
<dbReference type="EMBL" id="LVLJ01000203">
    <property type="protein sequence ID" value="OAE35291.1"/>
    <property type="molecule type" value="Genomic_DNA"/>
</dbReference>
<feature type="region of interest" description="Disordered" evidence="3">
    <location>
        <begin position="25"/>
        <end position="68"/>
    </location>
</feature>
<dbReference type="SUPFAM" id="SSF54791">
    <property type="entry name" value="Eukaryotic type KH-domain (KH-domain type I)"/>
    <property type="match status" value="3"/>
</dbReference>
<gene>
    <name evidence="5" type="ORF">AXG93_392s1400</name>
</gene>
<feature type="compositionally biased region" description="Polar residues" evidence="3">
    <location>
        <begin position="262"/>
        <end position="271"/>
    </location>
</feature>
<dbReference type="PROSITE" id="PS50084">
    <property type="entry name" value="KH_TYPE_1"/>
    <property type="match status" value="3"/>
</dbReference>
<keyword evidence="1" id="KW-0677">Repeat</keyword>
<feature type="region of interest" description="Disordered" evidence="3">
    <location>
        <begin position="262"/>
        <end position="336"/>
    </location>
</feature>
<dbReference type="InterPro" id="IPR004087">
    <property type="entry name" value="KH_dom"/>
</dbReference>
<feature type="compositionally biased region" description="Basic and acidic residues" evidence="3">
    <location>
        <begin position="53"/>
        <end position="67"/>
    </location>
</feature>
<evidence type="ECO:0000313" key="5">
    <source>
        <dbReference type="EMBL" id="OAE35291.1"/>
    </source>
</evidence>
<dbReference type="SMART" id="SM00322">
    <property type="entry name" value="KH"/>
    <property type="match status" value="3"/>
</dbReference>
<accession>A0A176WRQ4</accession>
<feature type="domain" description="K Homology" evidence="4">
    <location>
        <begin position="356"/>
        <end position="426"/>
    </location>
</feature>
<dbReference type="CDD" id="cd22461">
    <property type="entry name" value="KH-I_PEPPER_like_rpt3"/>
    <property type="match status" value="1"/>
</dbReference>
<dbReference type="AlphaFoldDB" id="A0A176WRQ4"/>
<dbReference type="InterPro" id="IPR036612">
    <property type="entry name" value="KH_dom_type_1_sf"/>
</dbReference>
<organism evidence="5 6">
    <name type="scientific">Marchantia polymorpha subsp. ruderalis</name>
    <dbReference type="NCBI Taxonomy" id="1480154"/>
    <lineage>
        <taxon>Eukaryota</taxon>
        <taxon>Viridiplantae</taxon>
        <taxon>Streptophyta</taxon>
        <taxon>Embryophyta</taxon>
        <taxon>Marchantiophyta</taxon>
        <taxon>Marchantiopsida</taxon>
        <taxon>Marchantiidae</taxon>
        <taxon>Marchantiales</taxon>
        <taxon>Marchantiaceae</taxon>
        <taxon>Marchantia</taxon>
    </lineage>
</organism>
<dbReference type="Gene3D" id="3.30.310.210">
    <property type="match status" value="1"/>
</dbReference>
<evidence type="ECO:0000256" key="1">
    <source>
        <dbReference type="ARBA" id="ARBA00022737"/>
    </source>
</evidence>
<evidence type="ECO:0000256" key="3">
    <source>
        <dbReference type="SAM" id="MobiDB-lite"/>
    </source>
</evidence>
<reference evidence="5" key="1">
    <citation type="submission" date="2016-03" db="EMBL/GenBank/DDBJ databases">
        <title>Mechanisms controlling the formation of the plant cell surface in tip-growing cells are functionally conserved among land plants.</title>
        <authorList>
            <person name="Honkanen S."/>
            <person name="Jones V.A."/>
            <person name="Morieri G."/>
            <person name="Champion C."/>
            <person name="Hetherington A.J."/>
            <person name="Kelly S."/>
            <person name="Saint-Marcoux D."/>
            <person name="Proust H."/>
            <person name="Prescott H."/>
            <person name="Dolan L."/>
        </authorList>
    </citation>
    <scope>NUCLEOTIDE SEQUENCE [LARGE SCALE GENOMIC DNA]</scope>
    <source>
        <tissue evidence="5">Whole gametophyte</tissue>
    </source>
</reference>
<protein>
    <recommendedName>
        <fullName evidence="4">K Homology domain-containing protein</fullName>
    </recommendedName>
</protein>
<comment type="caution">
    <text evidence="5">The sequence shown here is derived from an EMBL/GenBank/DDBJ whole genome shotgun (WGS) entry which is preliminary data.</text>
</comment>
<dbReference type="PANTHER" id="PTHR10288">
    <property type="entry name" value="KH DOMAIN CONTAINING RNA BINDING PROTEIN"/>
    <property type="match status" value="1"/>
</dbReference>